<evidence type="ECO:0000313" key="5">
    <source>
        <dbReference type="Proteomes" id="UP000037046"/>
    </source>
</evidence>
<dbReference type="PANTHER" id="PTHR42937:SF1">
    <property type="entry name" value="DIAMINOPROPIONATE AMMONIA-LYASE"/>
    <property type="match status" value="1"/>
</dbReference>
<accession>A0A0L6CYB3</accession>
<dbReference type="Proteomes" id="UP000037046">
    <property type="component" value="Unassembled WGS sequence"/>
</dbReference>
<evidence type="ECO:0000259" key="3">
    <source>
        <dbReference type="Pfam" id="PF00291"/>
    </source>
</evidence>
<keyword evidence="2" id="KW-0663">Pyridoxal phosphate</keyword>
<gene>
    <name evidence="4" type="primary">dpaL</name>
    <name evidence="4" type="ORF">ROTO_06420</name>
</gene>
<reference evidence="5" key="1">
    <citation type="submission" date="2015-07" db="EMBL/GenBank/DDBJ databases">
        <title>Draft Genome Sequence of Roseovarius tolerans EL-164, a producer of N-Acylated Alanine Methyl Esters (NAMEs).</title>
        <authorList>
            <person name="Voget S."/>
            <person name="Bruns H."/>
            <person name="Wagner-Doebler I."/>
            <person name="Schulz S."/>
            <person name="Daniel R."/>
        </authorList>
    </citation>
    <scope>NUCLEOTIDE SEQUENCE [LARGE SCALE GENOMIC DNA]</scope>
    <source>
        <strain evidence="5">EL-164</strain>
    </source>
</reference>
<sequence length="343" mass="36190">MKTVENPFRGKGMDEALLAGAPWPSVDADAVRNLLARCPAAAETPLRHVEGFGADLWIKDERERMGLGSFKALGAAYVIAHDAAETGVEDMRHALTGRTYVTASAGNHGLSVAAGAHIFGARAVIYLSERVPEWFADKLRAKGAEVIRDGVDYEASMVAAGRAATDNDWTLLSDSSWPAYFEVPHRLMEGYLAMAEEVTRQMAEPPSHILLQAGVGGLAGAAAAWFRHVWGDGPQIIVVEPERAPALQESIREGRPVETSGEVSNMGRLDCKVPSLIALKGLARDADAFVTISDAEAEAVLPDLAAKGLASTPSGAAGVAALRGLDLAGDARVLCILSEEAEG</sequence>
<dbReference type="EC" id="4.3.1.15" evidence="4"/>
<dbReference type="Pfam" id="PF00291">
    <property type="entry name" value="PALP"/>
    <property type="match status" value="1"/>
</dbReference>
<dbReference type="SUPFAM" id="SSF53686">
    <property type="entry name" value="Tryptophan synthase beta subunit-like PLP-dependent enzymes"/>
    <property type="match status" value="1"/>
</dbReference>
<dbReference type="Gene3D" id="3.40.50.1100">
    <property type="match status" value="2"/>
</dbReference>
<evidence type="ECO:0000256" key="2">
    <source>
        <dbReference type="ARBA" id="ARBA00022898"/>
    </source>
</evidence>
<dbReference type="GO" id="GO:0008838">
    <property type="term" value="F:diaminopropionate ammonia-lyase activity"/>
    <property type="evidence" value="ECO:0007669"/>
    <property type="project" value="UniProtKB-EC"/>
</dbReference>
<organism evidence="4 5">
    <name type="scientific">Roseovarius tolerans</name>
    <dbReference type="NCBI Taxonomy" id="74031"/>
    <lineage>
        <taxon>Bacteria</taxon>
        <taxon>Pseudomonadati</taxon>
        <taxon>Pseudomonadota</taxon>
        <taxon>Alphaproteobacteria</taxon>
        <taxon>Rhodobacterales</taxon>
        <taxon>Roseobacteraceae</taxon>
        <taxon>Roseovarius</taxon>
    </lineage>
</organism>
<dbReference type="InterPro" id="IPR001926">
    <property type="entry name" value="TrpB-like_PALP"/>
</dbReference>
<dbReference type="RefSeq" id="WP_050661584.1">
    <property type="nucleotide sequence ID" value="NZ_CP118494.1"/>
</dbReference>
<protein>
    <submittedName>
        <fullName evidence="4">Diaminopropionate ammonia-lyase</fullName>
        <ecNumber evidence="4">4.3.1.15</ecNumber>
    </submittedName>
</protein>
<dbReference type="PATRIC" id="fig|74031.6.peg.659"/>
<keyword evidence="5" id="KW-1185">Reference proteome</keyword>
<comment type="caution">
    <text evidence="4">The sequence shown here is derived from an EMBL/GenBank/DDBJ whole genome shotgun (WGS) entry which is preliminary data.</text>
</comment>
<dbReference type="PANTHER" id="PTHR42937">
    <property type="match status" value="1"/>
</dbReference>
<dbReference type="InterPro" id="IPR036052">
    <property type="entry name" value="TrpB-like_PALP_sf"/>
</dbReference>
<dbReference type="OrthoDB" id="34584at2"/>
<evidence type="ECO:0000256" key="1">
    <source>
        <dbReference type="ARBA" id="ARBA00001933"/>
    </source>
</evidence>
<name>A0A0L6CYB3_9RHOB</name>
<comment type="cofactor">
    <cofactor evidence="1">
        <name>pyridoxal 5'-phosphate</name>
        <dbReference type="ChEBI" id="CHEBI:597326"/>
    </cofactor>
</comment>
<evidence type="ECO:0000313" key="4">
    <source>
        <dbReference type="EMBL" id="KNX42792.1"/>
    </source>
</evidence>
<proteinExistence type="predicted"/>
<dbReference type="STRING" id="74031.SAMN04488077_102222"/>
<dbReference type="EMBL" id="LGVV01000005">
    <property type="protein sequence ID" value="KNX42792.1"/>
    <property type="molecule type" value="Genomic_DNA"/>
</dbReference>
<feature type="domain" description="Tryptophan synthase beta chain-like PALP" evidence="3">
    <location>
        <begin position="41"/>
        <end position="338"/>
    </location>
</feature>
<keyword evidence="4" id="KW-0456">Lyase</keyword>
<dbReference type="AlphaFoldDB" id="A0A0L6CYB3"/>